<evidence type="ECO:0000313" key="3">
    <source>
        <dbReference type="Proteomes" id="UP000575469"/>
    </source>
</evidence>
<accession>A0A848NSZ3</accession>
<keyword evidence="1" id="KW-0472">Membrane</keyword>
<dbReference type="Proteomes" id="UP000575469">
    <property type="component" value="Unassembled WGS sequence"/>
</dbReference>
<feature type="transmembrane region" description="Helical" evidence="1">
    <location>
        <begin position="6"/>
        <end position="24"/>
    </location>
</feature>
<dbReference type="RefSeq" id="WP_169340045.1">
    <property type="nucleotide sequence ID" value="NZ_JABBZM010000008.1"/>
</dbReference>
<protein>
    <submittedName>
        <fullName evidence="2">Uncharacterized protein</fullName>
    </submittedName>
</protein>
<organism evidence="2 3">
    <name type="scientific">Ralstonia insidiosa</name>
    <dbReference type="NCBI Taxonomy" id="190721"/>
    <lineage>
        <taxon>Bacteria</taxon>
        <taxon>Pseudomonadati</taxon>
        <taxon>Pseudomonadota</taxon>
        <taxon>Betaproteobacteria</taxon>
        <taxon>Burkholderiales</taxon>
        <taxon>Burkholderiaceae</taxon>
        <taxon>Ralstonia</taxon>
    </lineage>
</organism>
<comment type="caution">
    <text evidence="2">The sequence shown here is derived from an EMBL/GenBank/DDBJ whole genome shotgun (WGS) entry which is preliminary data.</text>
</comment>
<gene>
    <name evidence="2" type="ORF">HGR00_10175</name>
</gene>
<proteinExistence type="predicted"/>
<keyword evidence="1" id="KW-1133">Transmembrane helix</keyword>
<keyword evidence="1" id="KW-0812">Transmembrane</keyword>
<evidence type="ECO:0000313" key="2">
    <source>
        <dbReference type="EMBL" id="NMV38271.1"/>
    </source>
</evidence>
<name>A0A848NSZ3_9RALS</name>
<dbReference type="AlphaFoldDB" id="A0A848NSZ3"/>
<dbReference type="EMBL" id="JABBZM010000008">
    <property type="protein sequence ID" value="NMV38271.1"/>
    <property type="molecule type" value="Genomic_DNA"/>
</dbReference>
<sequence length="105" mass="11811">MWIEACTVVVSWVVVFGLFVFGVLKAVGRWNSVRLFAFPSGGLTRTFAGAAPAWGDHFRWARRSLLTSLRMRDEAWLQLDGELLDLADEYLREDLHNLGGLAGAW</sequence>
<evidence type="ECO:0000256" key="1">
    <source>
        <dbReference type="SAM" id="Phobius"/>
    </source>
</evidence>
<reference evidence="2 3" key="1">
    <citation type="submission" date="2020-04" db="EMBL/GenBank/DDBJ databases">
        <title>Ralstonia insidiosa genome sequencing and assembly.</title>
        <authorList>
            <person name="Martins R.C.R."/>
            <person name="Perdigao-Neto L.V."/>
            <person name="Levin A.S.S."/>
            <person name="Costa S.F."/>
        </authorList>
    </citation>
    <scope>NUCLEOTIDE SEQUENCE [LARGE SCALE GENOMIC DNA]</scope>
    <source>
        <strain evidence="2 3">5047</strain>
    </source>
</reference>